<proteinExistence type="inferred from homology"/>
<organism evidence="8 9">
    <name type="scientific">Morella rubra</name>
    <name type="common">Chinese bayberry</name>
    <dbReference type="NCBI Taxonomy" id="262757"/>
    <lineage>
        <taxon>Eukaryota</taxon>
        <taxon>Viridiplantae</taxon>
        <taxon>Streptophyta</taxon>
        <taxon>Embryophyta</taxon>
        <taxon>Tracheophyta</taxon>
        <taxon>Spermatophyta</taxon>
        <taxon>Magnoliopsida</taxon>
        <taxon>eudicotyledons</taxon>
        <taxon>Gunneridae</taxon>
        <taxon>Pentapetalae</taxon>
        <taxon>rosids</taxon>
        <taxon>fabids</taxon>
        <taxon>Fagales</taxon>
        <taxon>Myricaceae</taxon>
        <taxon>Morella</taxon>
    </lineage>
</organism>
<feature type="chain" id="PRO_5025418570" description="YTH domain-containing family protein" evidence="6">
    <location>
        <begin position="23"/>
        <end position="733"/>
    </location>
</feature>
<dbReference type="CDD" id="cd21134">
    <property type="entry name" value="YTH"/>
    <property type="match status" value="1"/>
</dbReference>
<dbReference type="GO" id="GO:0061157">
    <property type="term" value="P:mRNA destabilization"/>
    <property type="evidence" value="ECO:0007669"/>
    <property type="project" value="TreeGrafter"/>
</dbReference>
<dbReference type="OrthoDB" id="306690at2759"/>
<evidence type="ECO:0000256" key="2">
    <source>
        <dbReference type="ARBA" id="ARBA00022490"/>
    </source>
</evidence>
<reference evidence="8 9" key="1">
    <citation type="journal article" date="2019" name="Plant Biotechnol. J.">
        <title>The red bayberry genome and genetic basis of sex determination.</title>
        <authorList>
            <person name="Jia H.M."/>
            <person name="Jia H.J."/>
            <person name="Cai Q.L."/>
            <person name="Wang Y."/>
            <person name="Zhao H.B."/>
            <person name="Yang W.F."/>
            <person name="Wang G.Y."/>
            <person name="Li Y.H."/>
            <person name="Zhan D.L."/>
            <person name="Shen Y.T."/>
            <person name="Niu Q.F."/>
            <person name="Chang L."/>
            <person name="Qiu J."/>
            <person name="Zhao L."/>
            <person name="Xie H.B."/>
            <person name="Fu W.Y."/>
            <person name="Jin J."/>
            <person name="Li X.W."/>
            <person name="Jiao Y."/>
            <person name="Zhou C.C."/>
            <person name="Tu T."/>
            <person name="Chai C.Y."/>
            <person name="Gao J.L."/>
            <person name="Fan L.J."/>
            <person name="van de Weg E."/>
            <person name="Wang J.Y."/>
            <person name="Gao Z.S."/>
        </authorList>
    </citation>
    <scope>NUCLEOTIDE SEQUENCE [LARGE SCALE GENOMIC DNA]</scope>
    <source>
        <tissue evidence="8">Leaves</tissue>
    </source>
</reference>
<dbReference type="InterPro" id="IPR007275">
    <property type="entry name" value="YTH_domain"/>
</dbReference>
<keyword evidence="3 4" id="KW-0694">RNA-binding</keyword>
<feature type="region of interest" description="Disordered" evidence="5">
    <location>
        <begin position="199"/>
        <end position="258"/>
    </location>
</feature>
<dbReference type="InterPro" id="IPR045168">
    <property type="entry name" value="YTH_prot"/>
</dbReference>
<dbReference type="AlphaFoldDB" id="A0A6A1VLM0"/>
<dbReference type="EMBL" id="RXIC02000023">
    <property type="protein sequence ID" value="KAB1213781.1"/>
    <property type="molecule type" value="Genomic_DNA"/>
</dbReference>
<keyword evidence="9" id="KW-1185">Reference proteome</keyword>
<dbReference type="PANTHER" id="PTHR12357:SF92">
    <property type="entry name" value="YTH DOMAIN-CONTAINING FAMILY PROTEIN"/>
    <property type="match status" value="1"/>
</dbReference>
<accession>A0A6A1VLM0</accession>
<dbReference type="Gene3D" id="3.10.590.10">
    <property type="entry name" value="ph1033 like domains"/>
    <property type="match status" value="1"/>
</dbReference>
<evidence type="ECO:0000313" key="9">
    <source>
        <dbReference type="Proteomes" id="UP000516437"/>
    </source>
</evidence>
<evidence type="ECO:0000256" key="5">
    <source>
        <dbReference type="SAM" id="MobiDB-lite"/>
    </source>
</evidence>
<sequence length="733" mass="80008">MPISIMKHVVMLTLYFFNLYRGGCPGMEMYNVSEHGNAETYLIQGVESNPHLTSPLLEQVEAMYNEGAPEFVVDQGLYYPTATNYGYYCTGFESPSEWEDHHRIFGADGPDIQYAGVQNESSPYVYYTPSYGFAQSPYNPYNPFIPGAMIGVEGQFVGAQQYYSIPPYQNPVSSSGFVPFLVQPDIISSSSADSLYDTGVPVNRPEARGLKHNVSSATGALPRNSLKSVSNQSNSLARVSEGPRANVGPSKQSVMHGSASAGGFAGSASSHVLQGRSASGSVPAVDSISNGKVISHQNQLKVTIPVGNGLSGFGSGAYGQAAGGKIRPKIHVGRAPNDAIGNPDALGEQNRGPRINRLKNQLAVKAYTTRVGDGNAQGNIIIYTDQYNKDEFPLDYVDAKFFVIKSYSEDDVHKSIKYNVWSSTPHGNKKLDNAYEDAQRIAAGKPRGCPIFLFFSVNASGQFCGVAEMVGPVDFNKDMDFWQQDKWSGSFPVKWHIIKDVPNTHFRHIILENNENKPVTNSRDTQEIMYKKGLEMLKIFKNYTVKTSLLDDFMYYENRQKIMQEEKARLLVKSFESQFFVPVLDPPRKINSVLELPPPSEDEKTTKPNDGSNSLIKAPVSAPEQVSSYSDVTAPTIADQNAEQIAIEAKDDIVSTLRIGSLTINPKQAESRPLPAAGIASTESVDVVTVGSVPIKVNGFAESGFLTVGTIPLDPRALQFDKAGAFDNNGSQR</sequence>
<protein>
    <recommendedName>
        <fullName evidence="4">YTH domain-containing family protein</fullName>
    </recommendedName>
</protein>
<dbReference type="FunFam" id="3.10.590.10:FF:000001">
    <property type="entry name" value="YTH domain family 1, isoform CRA_a"/>
    <property type="match status" value="1"/>
</dbReference>
<evidence type="ECO:0000259" key="7">
    <source>
        <dbReference type="PROSITE" id="PS50882"/>
    </source>
</evidence>
<evidence type="ECO:0000256" key="6">
    <source>
        <dbReference type="SAM" id="SignalP"/>
    </source>
</evidence>
<name>A0A6A1VLM0_9ROSI</name>
<dbReference type="Pfam" id="PF04146">
    <property type="entry name" value="YTH"/>
    <property type="match status" value="1"/>
</dbReference>
<evidence type="ECO:0000256" key="4">
    <source>
        <dbReference type="RuleBase" id="RU369095"/>
    </source>
</evidence>
<feature type="region of interest" description="Disordered" evidence="5">
    <location>
        <begin position="591"/>
        <end position="617"/>
    </location>
</feature>
<comment type="subcellular location">
    <subcellularLocation>
        <location evidence="1">Cytoplasm</location>
    </subcellularLocation>
</comment>
<feature type="compositionally biased region" description="Polar residues" evidence="5">
    <location>
        <begin position="225"/>
        <end position="237"/>
    </location>
</feature>
<feature type="signal peptide" evidence="6">
    <location>
        <begin position="1"/>
        <end position="22"/>
    </location>
</feature>
<evidence type="ECO:0000256" key="3">
    <source>
        <dbReference type="ARBA" id="ARBA00022884"/>
    </source>
</evidence>
<keyword evidence="2" id="KW-0963">Cytoplasm</keyword>
<gene>
    <name evidence="8" type="ORF">CJ030_MR5G021913</name>
</gene>
<dbReference type="GO" id="GO:1990247">
    <property type="term" value="F:N6-methyladenosine-containing RNA reader activity"/>
    <property type="evidence" value="ECO:0007669"/>
    <property type="project" value="UniProtKB-UniRule"/>
</dbReference>
<dbReference type="PROSITE" id="PS50882">
    <property type="entry name" value="YTH"/>
    <property type="match status" value="1"/>
</dbReference>
<evidence type="ECO:0000256" key="1">
    <source>
        <dbReference type="ARBA" id="ARBA00004496"/>
    </source>
</evidence>
<dbReference type="PANTHER" id="PTHR12357">
    <property type="entry name" value="YTH YT521-B HOMOLOGY DOMAIN-CONTAINING"/>
    <property type="match status" value="1"/>
</dbReference>
<comment type="similarity">
    <text evidence="4">Belongs to the YTHDF family.</text>
</comment>
<dbReference type="GO" id="GO:0005737">
    <property type="term" value="C:cytoplasm"/>
    <property type="evidence" value="ECO:0007669"/>
    <property type="project" value="UniProtKB-SubCell"/>
</dbReference>
<comment type="function">
    <text evidence="4">Specifically recognizes and binds N6-methyladenosine (m6A)-containing RNAs, and regulates mRNA stability. M6A is a modification present at internal sites of mRNAs and some non-coding RNAs and plays a role in mRNA stability and processing.</text>
</comment>
<feature type="domain" description="YTH" evidence="7">
    <location>
        <begin position="399"/>
        <end position="540"/>
    </location>
</feature>
<dbReference type="GO" id="GO:0003729">
    <property type="term" value="F:mRNA binding"/>
    <property type="evidence" value="ECO:0007669"/>
    <property type="project" value="UniProtKB-UniRule"/>
</dbReference>
<dbReference type="Proteomes" id="UP000516437">
    <property type="component" value="Chromosome 5"/>
</dbReference>
<keyword evidence="6" id="KW-0732">Signal</keyword>
<comment type="caution">
    <text evidence="8">The sequence shown here is derived from an EMBL/GenBank/DDBJ whole genome shotgun (WGS) entry which is preliminary data.</text>
</comment>
<evidence type="ECO:0000313" key="8">
    <source>
        <dbReference type="EMBL" id="KAB1213781.1"/>
    </source>
</evidence>